<dbReference type="PRINTS" id="PR00657">
    <property type="entry name" value="CCCHEMOKINER"/>
</dbReference>
<keyword evidence="13" id="KW-1185">Reference proteome</keyword>
<reference evidence="12" key="3">
    <citation type="submission" date="2025-09" db="UniProtKB">
        <authorList>
            <consortium name="Ensembl"/>
        </authorList>
    </citation>
    <scope>IDENTIFICATION</scope>
</reference>
<feature type="transmembrane region" description="Helical" evidence="10">
    <location>
        <begin position="152"/>
        <end position="172"/>
    </location>
</feature>
<dbReference type="GO" id="GO:0009897">
    <property type="term" value="C:external side of plasma membrane"/>
    <property type="evidence" value="ECO:0007669"/>
    <property type="project" value="TreeGrafter"/>
</dbReference>
<dbReference type="Pfam" id="PF00001">
    <property type="entry name" value="7tm_1"/>
    <property type="match status" value="1"/>
</dbReference>
<name>A0AAY5E7N7_ELEEL</name>
<dbReference type="Ensembl" id="ENSEEET00000057513.1">
    <property type="protein sequence ID" value="ENSEEEP00000052840.1"/>
    <property type="gene ID" value="ENSEEEG00000028260.1"/>
</dbReference>
<keyword evidence="3 10" id="KW-0812">Transmembrane</keyword>
<evidence type="ECO:0000259" key="11">
    <source>
        <dbReference type="PROSITE" id="PS50262"/>
    </source>
</evidence>
<dbReference type="InterPro" id="IPR000355">
    <property type="entry name" value="Chemokine_rcpt"/>
</dbReference>
<dbReference type="SUPFAM" id="SSF81321">
    <property type="entry name" value="Family A G protein-coupled receptor-like"/>
    <property type="match status" value="1"/>
</dbReference>
<dbReference type="FunFam" id="1.20.1070.10:FF:000035">
    <property type="entry name" value="C-C chemokine receptor type 6"/>
    <property type="match status" value="1"/>
</dbReference>
<evidence type="ECO:0000256" key="4">
    <source>
        <dbReference type="ARBA" id="ARBA00022989"/>
    </source>
</evidence>
<reference evidence="12" key="2">
    <citation type="submission" date="2025-08" db="UniProtKB">
        <authorList>
            <consortium name="Ensembl"/>
        </authorList>
    </citation>
    <scope>IDENTIFICATION</scope>
</reference>
<dbReference type="AlphaFoldDB" id="A0AAY5E7N7"/>
<evidence type="ECO:0000256" key="2">
    <source>
        <dbReference type="ARBA" id="ARBA00022475"/>
    </source>
</evidence>
<feature type="transmembrane region" description="Helical" evidence="10">
    <location>
        <begin position="291"/>
        <end position="308"/>
    </location>
</feature>
<feature type="transmembrane region" description="Helical" evidence="10">
    <location>
        <begin position="207"/>
        <end position="230"/>
    </location>
</feature>
<dbReference type="GO" id="GO:0006955">
    <property type="term" value="P:immune response"/>
    <property type="evidence" value="ECO:0007669"/>
    <property type="project" value="TreeGrafter"/>
</dbReference>
<dbReference type="InterPro" id="IPR050119">
    <property type="entry name" value="CCR1-9-like"/>
</dbReference>
<dbReference type="GO" id="GO:0019957">
    <property type="term" value="F:C-C chemokine binding"/>
    <property type="evidence" value="ECO:0007669"/>
    <property type="project" value="TreeGrafter"/>
</dbReference>
<keyword evidence="7" id="KW-0675">Receptor</keyword>
<keyword evidence="4 10" id="KW-1133">Transmembrane helix</keyword>
<evidence type="ECO:0000256" key="9">
    <source>
        <dbReference type="ARBA" id="ARBA00023224"/>
    </source>
</evidence>
<dbReference type="PANTHER" id="PTHR10489">
    <property type="entry name" value="CELL ADHESION MOLECULE"/>
    <property type="match status" value="1"/>
</dbReference>
<feature type="transmembrane region" description="Helical" evidence="10">
    <location>
        <begin position="38"/>
        <end position="61"/>
    </location>
</feature>
<feature type="transmembrane region" description="Helical" evidence="10">
    <location>
        <begin position="70"/>
        <end position="90"/>
    </location>
</feature>
<evidence type="ECO:0000313" key="12">
    <source>
        <dbReference type="Ensembl" id="ENSEEEP00000052840.1"/>
    </source>
</evidence>
<feature type="transmembrane region" description="Helical" evidence="10">
    <location>
        <begin position="242"/>
        <end position="264"/>
    </location>
</feature>
<dbReference type="PRINTS" id="PR00237">
    <property type="entry name" value="GPCRRHODOPSN"/>
</dbReference>
<keyword evidence="2" id="KW-1003">Cell membrane</keyword>
<organism evidence="12 13">
    <name type="scientific">Electrophorus electricus</name>
    <name type="common">Electric eel</name>
    <name type="synonym">Gymnotus electricus</name>
    <dbReference type="NCBI Taxonomy" id="8005"/>
    <lineage>
        <taxon>Eukaryota</taxon>
        <taxon>Metazoa</taxon>
        <taxon>Chordata</taxon>
        <taxon>Craniata</taxon>
        <taxon>Vertebrata</taxon>
        <taxon>Euteleostomi</taxon>
        <taxon>Actinopterygii</taxon>
        <taxon>Neopterygii</taxon>
        <taxon>Teleostei</taxon>
        <taxon>Ostariophysi</taxon>
        <taxon>Gymnotiformes</taxon>
        <taxon>Gymnotoidei</taxon>
        <taxon>Gymnotidae</taxon>
        <taxon>Electrophorus</taxon>
    </lineage>
</organism>
<sequence length="362" mass="41370">INHHMDFDDEYIDDMEYYDVEPCDLRSNYEQVVTIQTYIYSFICALGLLGNVLVLITYAFYKKAKTMTDVYLVNVALADLLFIMALPLIIYNEQHVWSMGTWACKLLRGIYSLNLYSSMLLLACISGDRYIAIVKARHSIGMHFKTHIYSRLVCSVIWFLAIGLSMPTFIYYDLYVENSTAEAECSYSFATSGTAQLMKILVPSLQVAVGFFTPLLVMSFCYCSIILTLLRARNYERHKAVRVVLAVVLAFILCHLPYNAVVLIHTIKLFKERGCESEQQVLLALSVTKNLAYLHCCLNPILYAFIGVKFRNHFCKIMADIWCLRKRNFISGRSSQQTSELYLPAHKFTGGSVQENPSSFSM</sequence>
<feature type="transmembrane region" description="Helical" evidence="10">
    <location>
        <begin position="110"/>
        <end position="131"/>
    </location>
</feature>
<dbReference type="PANTHER" id="PTHR10489:SF943">
    <property type="entry name" value="C-C CHEMOKINE RECEPTOR TYPE 6"/>
    <property type="match status" value="1"/>
</dbReference>
<feature type="domain" description="G-protein coupled receptors family 1 profile" evidence="11">
    <location>
        <begin position="50"/>
        <end position="303"/>
    </location>
</feature>
<keyword evidence="9" id="KW-0807">Transducer</keyword>
<comment type="subcellular location">
    <subcellularLocation>
        <location evidence="1">Cell membrane</location>
        <topology evidence="1">Multi-pass membrane protein</topology>
    </subcellularLocation>
</comment>
<reference evidence="12 13" key="1">
    <citation type="submission" date="2020-05" db="EMBL/GenBank/DDBJ databases">
        <title>Electrophorus electricus (electric eel) genome, fEleEle1, primary haplotype.</title>
        <authorList>
            <person name="Myers G."/>
            <person name="Meyer A."/>
            <person name="Fedrigo O."/>
            <person name="Formenti G."/>
            <person name="Rhie A."/>
            <person name="Tracey A."/>
            <person name="Sims Y."/>
            <person name="Jarvis E.D."/>
        </authorList>
    </citation>
    <scope>NUCLEOTIDE SEQUENCE [LARGE SCALE GENOMIC DNA]</scope>
</reference>
<evidence type="ECO:0000313" key="13">
    <source>
        <dbReference type="Proteomes" id="UP000314983"/>
    </source>
</evidence>
<evidence type="ECO:0000256" key="6">
    <source>
        <dbReference type="ARBA" id="ARBA00023136"/>
    </source>
</evidence>
<keyword evidence="8" id="KW-0325">Glycoprotein</keyword>
<dbReference type="InterPro" id="IPR000276">
    <property type="entry name" value="GPCR_Rhodpsn"/>
</dbReference>
<dbReference type="Gene3D" id="1.20.1070.10">
    <property type="entry name" value="Rhodopsin 7-helix transmembrane proteins"/>
    <property type="match status" value="1"/>
</dbReference>
<evidence type="ECO:0000256" key="7">
    <source>
        <dbReference type="ARBA" id="ARBA00023170"/>
    </source>
</evidence>
<gene>
    <name evidence="12" type="primary">ccr6b</name>
</gene>
<evidence type="ECO:0000256" key="10">
    <source>
        <dbReference type="SAM" id="Phobius"/>
    </source>
</evidence>
<proteinExistence type="predicted"/>
<protein>
    <recommendedName>
        <fullName evidence="11">G-protein coupled receptors family 1 profile domain-containing protein</fullName>
    </recommendedName>
</protein>
<evidence type="ECO:0000256" key="3">
    <source>
        <dbReference type="ARBA" id="ARBA00022692"/>
    </source>
</evidence>
<accession>A0AAY5E7N7</accession>
<dbReference type="GeneTree" id="ENSGT01030000234667"/>
<dbReference type="PROSITE" id="PS50262">
    <property type="entry name" value="G_PROTEIN_RECEP_F1_2"/>
    <property type="match status" value="1"/>
</dbReference>
<dbReference type="GO" id="GO:0007204">
    <property type="term" value="P:positive regulation of cytosolic calcium ion concentration"/>
    <property type="evidence" value="ECO:0007669"/>
    <property type="project" value="TreeGrafter"/>
</dbReference>
<dbReference type="Proteomes" id="UP000314983">
    <property type="component" value="Chromosome 13"/>
</dbReference>
<keyword evidence="6 10" id="KW-0472">Membrane</keyword>
<evidence type="ECO:0000256" key="5">
    <source>
        <dbReference type="ARBA" id="ARBA00023040"/>
    </source>
</evidence>
<keyword evidence="5" id="KW-0297">G-protein coupled receptor</keyword>
<evidence type="ECO:0000256" key="8">
    <source>
        <dbReference type="ARBA" id="ARBA00023180"/>
    </source>
</evidence>
<evidence type="ECO:0000256" key="1">
    <source>
        <dbReference type="ARBA" id="ARBA00004651"/>
    </source>
</evidence>
<dbReference type="GO" id="GO:0019722">
    <property type="term" value="P:calcium-mediated signaling"/>
    <property type="evidence" value="ECO:0007669"/>
    <property type="project" value="TreeGrafter"/>
</dbReference>
<dbReference type="GO" id="GO:0016493">
    <property type="term" value="F:C-C chemokine receptor activity"/>
    <property type="evidence" value="ECO:0007669"/>
    <property type="project" value="TreeGrafter"/>
</dbReference>
<dbReference type="GO" id="GO:0060326">
    <property type="term" value="P:cell chemotaxis"/>
    <property type="evidence" value="ECO:0007669"/>
    <property type="project" value="TreeGrafter"/>
</dbReference>
<dbReference type="InterPro" id="IPR017452">
    <property type="entry name" value="GPCR_Rhodpsn_7TM"/>
</dbReference>